<evidence type="ECO:0000313" key="1">
    <source>
        <dbReference type="EMBL" id="PYH73187.1"/>
    </source>
</evidence>
<accession>A0A319BKF9</accession>
<organism evidence="1 2">
    <name type="scientific">Aspergillus vadensis (strain CBS 113365 / IMI 142717 / IBT 24658)</name>
    <dbReference type="NCBI Taxonomy" id="1448311"/>
    <lineage>
        <taxon>Eukaryota</taxon>
        <taxon>Fungi</taxon>
        <taxon>Dikarya</taxon>
        <taxon>Ascomycota</taxon>
        <taxon>Pezizomycotina</taxon>
        <taxon>Eurotiomycetes</taxon>
        <taxon>Eurotiomycetidae</taxon>
        <taxon>Eurotiales</taxon>
        <taxon>Aspergillaceae</taxon>
        <taxon>Aspergillus</taxon>
        <taxon>Aspergillus subgen. Circumdati</taxon>
    </lineage>
</organism>
<name>A0A319BKF9_ASPVC</name>
<dbReference type="Proteomes" id="UP000248405">
    <property type="component" value="Unassembled WGS sequence"/>
</dbReference>
<evidence type="ECO:0000313" key="2">
    <source>
        <dbReference type="Proteomes" id="UP000248405"/>
    </source>
</evidence>
<proteinExistence type="predicted"/>
<reference evidence="1" key="1">
    <citation type="submission" date="2016-12" db="EMBL/GenBank/DDBJ databases">
        <title>The genomes of Aspergillus section Nigri reveals drivers in fungal speciation.</title>
        <authorList>
            <consortium name="DOE Joint Genome Institute"/>
            <person name="Vesth T.C."/>
            <person name="Nybo J."/>
            <person name="Theobald S."/>
            <person name="Brandl J."/>
            <person name="Frisvad J.C."/>
            <person name="Nielsen K.F."/>
            <person name="Lyhne E.K."/>
            <person name="Kogle M.E."/>
            <person name="Kuo A."/>
            <person name="Riley R."/>
            <person name="Clum A."/>
            <person name="Nolan M."/>
            <person name="Lipzen A."/>
            <person name="Salamov A."/>
            <person name="Henrissat B."/>
            <person name="Wiebenga A."/>
            <person name="De Vries R.P."/>
            <person name="Grigoriev I.V."/>
            <person name="Mortensen U.H."/>
            <person name="Andersen M.R."/>
            <person name="Baker S.E."/>
        </authorList>
    </citation>
    <scope>NUCLEOTIDE SEQUENCE [LARGE SCALE GENOMIC DNA]</scope>
    <source>
        <strain evidence="1">CBS 113365</strain>
    </source>
</reference>
<dbReference type="OrthoDB" id="4276722at2759"/>
<dbReference type="GeneID" id="37213906"/>
<dbReference type="RefSeq" id="XP_025566981.1">
    <property type="nucleotide sequence ID" value="XM_025709314.1"/>
</dbReference>
<keyword evidence="2" id="KW-1185">Reference proteome</keyword>
<dbReference type="EMBL" id="KZ821615">
    <property type="protein sequence ID" value="PYH73187.1"/>
    <property type="molecule type" value="Genomic_DNA"/>
</dbReference>
<protein>
    <submittedName>
        <fullName evidence="1">Uncharacterized protein</fullName>
    </submittedName>
</protein>
<sequence length="536" mass="61488">MRDGYLTVQWDSRLPYVADWPAAYTETCRNSKQSGQLGGGIRTWHRVFSLQSYYPGILNCHFLPVSSEKAMARNRNIPRRGRLQWSAQIYQDHASQPAALLVYKATTPEPEAIYPAFAIQVYTTVALDQENDPIAICRYLSREISTLPGPSFEIYCTPQSDVFACVEHQRREIFHRKAISPSRDDGLFPGIAKVALSREDPQLQGVIFVIMSYSFRDYPHYPDDEAETGPLFVNFDRYFPYQARVDLPSPKPDDDEGWEERIWPEREELVVRKCRNIYHVRRELASLHIRSQRDDVVEDYVYDYGLGEDEGDPNRSVEPPRPEVIEAWQRRAESLPEEIAVAQPSSDKAAIVLTSGTVPIQEPGLRYIIYVTFAHSNENPLTLEMIGRAFTAAILESLPERKTVYFEFCSAPNQSLGATLSFHRELMNSRPEVGVALSQPALGQSARKFPQEGYNRENPGHREPYQTFFVVLDRPDFLTGPGVLFFLTDGDEITDEAMRTVYKLYMEREHPGDYHIFRVWRSVGIHEAALRLAMIY</sequence>
<gene>
    <name evidence="1" type="ORF">BO88DRAFT_431676</name>
</gene>
<dbReference type="AlphaFoldDB" id="A0A319BKF9"/>